<keyword evidence="7" id="KW-1185">Reference proteome</keyword>
<reference evidence="3 5" key="1">
    <citation type="submission" date="2015-08" db="EMBL/GenBank/DDBJ databases">
        <title>Thermococcus thioreducens DSM 14981 genome sequencing.</title>
        <authorList>
            <person name="Hong S.-J."/>
            <person name="Kim M.-C."/>
            <person name="Shin J.-H."/>
        </authorList>
    </citation>
    <scope>NUCLEOTIDE SEQUENCE [LARGE SCALE GENOMIC DNA]</scope>
    <source>
        <strain evidence="3 5">DSM 14981</strain>
    </source>
</reference>
<evidence type="ECO:0000313" key="5">
    <source>
        <dbReference type="Proteomes" id="UP000051862"/>
    </source>
</evidence>
<dbReference type="NCBIfam" id="NF041142">
    <property type="entry name" value="PCNA_Inhib"/>
    <property type="match status" value="1"/>
</dbReference>
<dbReference type="AlphaFoldDB" id="A0A0Q2REJ7"/>
<protein>
    <submittedName>
        <fullName evidence="3">Uncharacterized protein</fullName>
    </submittedName>
</protein>
<dbReference type="InterPro" id="IPR053615">
    <property type="entry name" value="PCNA-interact_regulator"/>
</dbReference>
<dbReference type="KEGG" id="ttd:A3L14_06630"/>
<proteinExistence type="predicted"/>
<dbReference type="OrthoDB" id="101251at2157"/>
<dbReference type="PATRIC" id="fig|277988.4.peg.1178"/>
<evidence type="ECO:0000313" key="6">
    <source>
        <dbReference type="Proteomes" id="UP000182125"/>
    </source>
</evidence>
<dbReference type="GeneID" id="33334083"/>
<evidence type="ECO:0000313" key="7">
    <source>
        <dbReference type="Proteomes" id="UP000250136"/>
    </source>
</evidence>
<name>A0A0Q2REJ7_9EURY</name>
<reference evidence="2 7" key="2">
    <citation type="submission" date="2016-04" db="EMBL/GenBank/DDBJ databases">
        <title>Complete genome sequence of Thermococcus thioreducens type strain OGL-20P.</title>
        <authorList>
            <person name="Oger P.M."/>
        </authorList>
    </citation>
    <scope>NUCLEOTIDE SEQUENCE [LARGE SCALE GENOMIC DNA]</scope>
    <source>
        <strain evidence="2 7">OGL-20P</strain>
    </source>
</reference>
<dbReference type="EMBL" id="LIXN01000008">
    <property type="protein sequence ID" value="KQH82422.1"/>
    <property type="molecule type" value="Genomic_DNA"/>
</dbReference>
<dbReference type="Proteomes" id="UP000250136">
    <property type="component" value="Chromosome"/>
</dbReference>
<evidence type="ECO:0000256" key="1">
    <source>
        <dbReference type="SAM" id="MobiDB-lite"/>
    </source>
</evidence>
<sequence length="67" mass="7883">MDRKLDEFLRPASRRAAAGDERAGPRKKKKRLKSTSLDSFLPDEHLDYFKRLRIGSKKIRNARIEEL</sequence>
<dbReference type="Proteomes" id="UP000182125">
    <property type="component" value="Unassembled WGS sequence"/>
</dbReference>
<accession>A0A0Q2REJ7</accession>
<evidence type="ECO:0000313" key="2">
    <source>
        <dbReference type="EMBL" id="ASJ12580.1"/>
    </source>
</evidence>
<dbReference type="Proteomes" id="UP000051862">
    <property type="component" value="Unassembled WGS sequence"/>
</dbReference>
<evidence type="ECO:0000313" key="4">
    <source>
        <dbReference type="EMBL" id="SEV88363.1"/>
    </source>
</evidence>
<organism evidence="3 5">
    <name type="scientific">Thermococcus thioreducens</name>
    <dbReference type="NCBI Taxonomy" id="277988"/>
    <lineage>
        <taxon>Archaea</taxon>
        <taxon>Methanobacteriati</taxon>
        <taxon>Methanobacteriota</taxon>
        <taxon>Thermococci</taxon>
        <taxon>Thermococcales</taxon>
        <taxon>Thermococcaceae</taxon>
        <taxon>Thermococcus</taxon>
    </lineage>
</organism>
<dbReference type="RefSeq" id="WP_055429317.1">
    <property type="nucleotide sequence ID" value="NZ_CP015105.1"/>
</dbReference>
<reference evidence="4 6" key="3">
    <citation type="submission" date="2016-10" db="EMBL/GenBank/DDBJ databases">
        <authorList>
            <person name="de Groot N.N."/>
        </authorList>
    </citation>
    <scope>NUCLEOTIDE SEQUENCE [LARGE SCALE GENOMIC DNA]</scope>
    <source>
        <strain evidence="4 6">OGL-20</strain>
    </source>
</reference>
<evidence type="ECO:0000313" key="3">
    <source>
        <dbReference type="EMBL" id="KQH82422.1"/>
    </source>
</evidence>
<dbReference type="STRING" id="277988.SAMN05216170_0625"/>
<dbReference type="EMBL" id="CP015105">
    <property type="protein sequence ID" value="ASJ12580.1"/>
    <property type="molecule type" value="Genomic_DNA"/>
</dbReference>
<gene>
    <name evidence="2" type="ORF">A3L14_06630</name>
    <name evidence="3" type="ORF">AMR53_05610</name>
    <name evidence="4" type="ORF">SAMN05216170_0625</name>
</gene>
<dbReference type="EMBL" id="FOIW01000001">
    <property type="protein sequence ID" value="SEV88363.1"/>
    <property type="molecule type" value="Genomic_DNA"/>
</dbReference>
<feature type="region of interest" description="Disordered" evidence="1">
    <location>
        <begin position="10"/>
        <end position="35"/>
    </location>
</feature>